<sequence length="302" mass="32711">MATITAKPFRLALLQLAGLNATKANNIAVARKAVATAAAAKPKPDLIVLPEIWNSPYAVTAFAQYSERVPNVKGGKEVAGSEPEGESITALREMAREAGVYLIGGSIPEREDGTDNIYNTLTAYDPAGNIIAKHRKVHLFDIDIPGRQTFKESDSLSAGNDLTTFDTPFGKIGVGICYDIRFPEMAMIAAREGAIAMIYPAAFNTTTGPMHWTHLQKARAVDNQIYVAMASPSRHPEAAYQAYGHSSVVDPLGNVIDEADEHEAIIYADIDPELLATTRRNLPVTIQRRFDVYADVSKAAPQ</sequence>
<dbReference type="Pfam" id="PF00795">
    <property type="entry name" value="CN_hydrolase"/>
    <property type="match status" value="1"/>
</dbReference>
<dbReference type="InterPro" id="IPR045254">
    <property type="entry name" value="Nit1/2_C-N_Hydrolase"/>
</dbReference>
<dbReference type="GeneID" id="87807746"/>
<dbReference type="GO" id="GO:0050152">
    <property type="term" value="F:omega-amidase activity"/>
    <property type="evidence" value="ECO:0007669"/>
    <property type="project" value="TreeGrafter"/>
</dbReference>
<accession>A0AAF0YBV4</accession>
<dbReference type="InterPro" id="IPR036526">
    <property type="entry name" value="C-N_Hydrolase_sf"/>
</dbReference>
<dbReference type="PANTHER" id="PTHR23088:SF30">
    <property type="entry name" value="OMEGA-AMIDASE NIT2"/>
    <property type="match status" value="1"/>
</dbReference>
<dbReference type="Proteomes" id="UP000827549">
    <property type="component" value="Chromosome 3"/>
</dbReference>
<dbReference type="SUPFAM" id="SSF56317">
    <property type="entry name" value="Carbon-nitrogen hydrolase"/>
    <property type="match status" value="1"/>
</dbReference>
<dbReference type="AlphaFoldDB" id="A0AAF0YBV4"/>
<organism evidence="4 5">
    <name type="scientific">Vanrija pseudolonga</name>
    <dbReference type="NCBI Taxonomy" id="143232"/>
    <lineage>
        <taxon>Eukaryota</taxon>
        <taxon>Fungi</taxon>
        <taxon>Dikarya</taxon>
        <taxon>Basidiomycota</taxon>
        <taxon>Agaricomycotina</taxon>
        <taxon>Tremellomycetes</taxon>
        <taxon>Trichosporonales</taxon>
        <taxon>Trichosporonaceae</taxon>
        <taxon>Vanrija</taxon>
    </lineage>
</organism>
<keyword evidence="1 4" id="KW-0378">Hydrolase</keyword>
<dbReference type="GO" id="GO:0006528">
    <property type="term" value="P:asparagine metabolic process"/>
    <property type="evidence" value="ECO:0007669"/>
    <property type="project" value="TreeGrafter"/>
</dbReference>
<feature type="domain" description="CN hydrolase" evidence="3">
    <location>
        <begin position="10"/>
        <end position="280"/>
    </location>
</feature>
<name>A0AAF0YBV4_9TREE</name>
<evidence type="ECO:0000313" key="4">
    <source>
        <dbReference type="EMBL" id="WOO80979.1"/>
    </source>
</evidence>
<dbReference type="GO" id="GO:0006107">
    <property type="term" value="P:oxaloacetate metabolic process"/>
    <property type="evidence" value="ECO:0007669"/>
    <property type="project" value="TreeGrafter"/>
</dbReference>
<dbReference type="CDD" id="cd07572">
    <property type="entry name" value="nit"/>
    <property type="match status" value="1"/>
</dbReference>
<proteinExistence type="predicted"/>
<dbReference type="GO" id="GO:0006541">
    <property type="term" value="P:glutamine metabolic process"/>
    <property type="evidence" value="ECO:0007669"/>
    <property type="project" value="TreeGrafter"/>
</dbReference>
<protein>
    <submittedName>
        <fullName evidence="4">Hydrolase</fullName>
    </submittedName>
</protein>
<dbReference type="Gene3D" id="3.60.110.10">
    <property type="entry name" value="Carbon-nitrogen hydrolase"/>
    <property type="match status" value="1"/>
</dbReference>
<feature type="signal peptide" evidence="2">
    <location>
        <begin position="1"/>
        <end position="24"/>
    </location>
</feature>
<dbReference type="EMBL" id="CP086716">
    <property type="protein sequence ID" value="WOO80979.1"/>
    <property type="molecule type" value="Genomic_DNA"/>
</dbReference>
<dbReference type="RefSeq" id="XP_062627011.1">
    <property type="nucleotide sequence ID" value="XM_062771027.1"/>
</dbReference>
<feature type="chain" id="PRO_5041958359" evidence="2">
    <location>
        <begin position="25"/>
        <end position="302"/>
    </location>
</feature>
<dbReference type="GO" id="GO:0005739">
    <property type="term" value="C:mitochondrion"/>
    <property type="evidence" value="ECO:0007669"/>
    <property type="project" value="TreeGrafter"/>
</dbReference>
<evidence type="ECO:0000259" key="3">
    <source>
        <dbReference type="Pfam" id="PF00795"/>
    </source>
</evidence>
<evidence type="ECO:0000256" key="2">
    <source>
        <dbReference type="SAM" id="SignalP"/>
    </source>
</evidence>
<reference evidence="4" key="1">
    <citation type="submission" date="2023-10" db="EMBL/GenBank/DDBJ databases">
        <authorList>
            <person name="Noh H."/>
        </authorList>
    </citation>
    <scope>NUCLEOTIDE SEQUENCE</scope>
    <source>
        <strain evidence="4">DUCC4014</strain>
    </source>
</reference>
<gene>
    <name evidence="4" type="primary">SPAC26A3.11_1</name>
    <name evidence="4" type="ORF">LOC62_03G004508</name>
</gene>
<dbReference type="PROSITE" id="PS01227">
    <property type="entry name" value="UPF0012"/>
    <property type="match status" value="1"/>
</dbReference>
<evidence type="ECO:0000313" key="5">
    <source>
        <dbReference type="Proteomes" id="UP000827549"/>
    </source>
</evidence>
<dbReference type="InterPro" id="IPR003010">
    <property type="entry name" value="C-N_Hydrolase"/>
</dbReference>
<evidence type="ECO:0000256" key="1">
    <source>
        <dbReference type="ARBA" id="ARBA00022801"/>
    </source>
</evidence>
<dbReference type="InterPro" id="IPR001110">
    <property type="entry name" value="UPF0012_CS"/>
</dbReference>
<keyword evidence="5" id="KW-1185">Reference proteome</keyword>
<dbReference type="PANTHER" id="PTHR23088">
    <property type="entry name" value="NITRILASE-RELATED"/>
    <property type="match status" value="1"/>
</dbReference>
<keyword evidence="2" id="KW-0732">Signal</keyword>